<evidence type="ECO:0000313" key="1">
    <source>
        <dbReference type="EMBL" id="JAH25800.1"/>
    </source>
</evidence>
<reference evidence="1" key="1">
    <citation type="submission" date="2014-11" db="EMBL/GenBank/DDBJ databases">
        <authorList>
            <person name="Amaro Gonzalez C."/>
        </authorList>
    </citation>
    <scope>NUCLEOTIDE SEQUENCE</scope>
</reference>
<name>A0A0E9RBG4_ANGAN</name>
<accession>A0A0E9RBG4</accession>
<dbReference type="AlphaFoldDB" id="A0A0E9RBG4"/>
<reference evidence="1" key="2">
    <citation type="journal article" date="2015" name="Fish Shellfish Immunol.">
        <title>Early steps in the European eel (Anguilla anguilla)-Vibrio vulnificus interaction in the gills: Role of the RtxA13 toxin.</title>
        <authorList>
            <person name="Callol A."/>
            <person name="Pajuelo D."/>
            <person name="Ebbesson L."/>
            <person name="Teles M."/>
            <person name="MacKenzie S."/>
            <person name="Amaro C."/>
        </authorList>
    </citation>
    <scope>NUCLEOTIDE SEQUENCE</scope>
</reference>
<proteinExistence type="predicted"/>
<protein>
    <submittedName>
        <fullName evidence="1">Uncharacterized protein</fullName>
    </submittedName>
</protein>
<organism evidence="1">
    <name type="scientific">Anguilla anguilla</name>
    <name type="common">European freshwater eel</name>
    <name type="synonym">Muraena anguilla</name>
    <dbReference type="NCBI Taxonomy" id="7936"/>
    <lineage>
        <taxon>Eukaryota</taxon>
        <taxon>Metazoa</taxon>
        <taxon>Chordata</taxon>
        <taxon>Craniata</taxon>
        <taxon>Vertebrata</taxon>
        <taxon>Euteleostomi</taxon>
        <taxon>Actinopterygii</taxon>
        <taxon>Neopterygii</taxon>
        <taxon>Teleostei</taxon>
        <taxon>Anguilliformes</taxon>
        <taxon>Anguillidae</taxon>
        <taxon>Anguilla</taxon>
    </lineage>
</organism>
<dbReference type="EMBL" id="GBXM01082777">
    <property type="protein sequence ID" value="JAH25800.1"/>
    <property type="molecule type" value="Transcribed_RNA"/>
</dbReference>
<sequence length="33" mass="3851">MKTQDTSLGNSTTNLISLRFPYSIWYLMVRISN</sequence>